<dbReference type="GO" id="GO:0004930">
    <property type="term" value="F:G protein-coupled receptor activity"/>
    <property type="evidence" value="ECO:0000318"/>
    <property type="project" value="GO_Central"/>
</dbReference>
<dbReference type="PRINTS" id="PR00237">
    <property type="entry name" value="GPCRRHODOPSN"/>
</dbReference>
<dbReference type="OrthoDB" id="6021389at2759"/>
<dbReference type="GO" id="GO:0005886">
    <property type="term" value="C:plasma membrane"/>
    <property type="evidence" value="ECO:0000318"/>
    <property type="project" value="GO_Central"/>
</dbReference>
<feature type="transmembrane region" description="Helical" evidence="10">
    <location>
        <begin position="185"/>
        <end position="207"/>
    </location>
</feature>
<evidence type="ECO:0000313" key="13">
    <source>
        <dbReference type="Proteomes" id="UP000001593"/>
    </source>
</evidence>
<keyword evidence="7" id="KW-0675">Receptor</keyword>
<feature type="transmembrane region" description="Helical" evidence="10">
    <location>
        <begin position="77"/>
        <end position="98"/>
    </location>
</feature>
<keyword evidence="13" id="KW-1185">Reference proteome</keyword>
<evidence type="ECO:0000256" key="7">
    <source>
        <dbReference type="ARBA" id="ARBA00023170"/>
    </source>
</evidence>
<dbReference type="InterPro" id="IPR050569">
    <property type="entry name" value="TAAR"/>
</dbReference>
<dbReference type="HOGENOM" id="CLU_009579_3_6_1"/>
<dbReference type="eggNOG" id="KOG3656">
    <property type="taxonomic scope" value="Eukaryota"/>
</dbReference>
<keyword evidence="4 10" id="KW-1133">Transmembrane helix</keyword>
<feature type="compositionally biased region" description="Low complexity" evidence="9">
    <location>
        <begin position="220"/>
        <end position="233"/>
    </location>
</feature>
<feature type="transmembrane region" description="Helical" evidence="10">
    <location>
        <begin position="104"/>
        <end position="126"/>
    </location>
</feature>
<evidence type="ECO:0000256" key="2">
    <source>
        <dbReference type="ARBA" id="ARBA00022475"/>
    </source>
</evidence>
<evidence type="ECO:0000313" key="12">
    <source>
        <dbReference type="EMBL" id="EDO44123.1"/>
    </source>
</evidence>
<dbReference type="PANTHER" id="PTHR24249:SF372">
    <property type="entry name" value="G-PROTEIN COUPLED RECEPTORS FAMILY 1 PROFILE DOMAIN-CONTAINING PROTEIN"/>
    <property type="match status" value="1"/>
</dbReference>
<dbReference type="OMA" id="NSAPNFF"/>
<dbReference type="InterPro" id="IPR017452">
    <property type="entry name" value="GPCR_Rhodpsn_7TM"/>
</dbReference>
<dbReference type="Pfam" id="PF00001">
    <property type="entry name" value="7tm_1"/>
    <property type="match status" value="1"/>
</dbReference>
<evidence type="ECO:0000256" key="9">
    <source>
        <dbReference type="SAM" id="MobiDB-lite"/>
    </source>
</evidence>
<dbReference type="EMBL" id="DS469547">
    <property type="protein sequence ID" value="EDO44123.1"/>
    <property type="molecule type" value="Genomic_DNA"/>
</dbReference>
<feature type="transmembrane region" description="Helical" evidence="10">
    <location>
        <begin position="147"/>
        <end position="165"/>
    </location>
</feature>
<feature type="region of interest" description="Disordered" evidence="9">
    <location>
        <begin position="220"/>
        <end position="240"/>
    </location>
</feature>
<evidence type="ECO:0000256" key="5">
    <source>
        <dbReference type="ARBA" id="ARBA00023040"/>
    </source>
</evidence>
<feature type="domain" description="G-protein coupled receptors family 1 profile" evidence="11">
    <location>
        <begin position="48"/>
        <end position="304"/>
    </location>
</feature>
<protein>
    <recommendedName>
        <fullName evidence="11">G-protein coupled receptors family 1 profile domain-containing protein</fullName>
    </recommendedName>
</protein>
<comment type="subcellular location">
    <subcellularLocation>
        <location evidence="1">Cell membrane</location>
        <topology evidence="1">Multi-pass membrane protein</topology>
    </subcellularLocation>
</comment>
<feature type="transmembrane region" description="Helical" evidence="10">
    <location>
        <begin position="33"/>
        <end position="56"/>
    </location>
</feature>
<evidence type="ECO:0000256" key="1">
    <source>
        <dbReference type="ARBA" id="ARBA00004651"/>
    </source>
</evidence>
<keyword evidence="6 10" id="KW-0472">Membrane</keyword>
<evidence type="ECO:0000256" key="10">
    <source>
        <dbReference type="SAM" id="Phobius"/>
    </source>
</evidence>
<evidence type="ECO:0000256" key="8">
    <source>
        <dbReference type="ARBA" id="ARBA00023224"/>
    </source>
</evidence>
<keyword evidence="8" id="KW-0807">Transducer</keyword>
<dbReference type="AlphaFoldDB" id="A7RWH6"/>
<dbReference type="PANTHER" id="PTHR24249">
    <property type="entry name" value="HISTAMINE RECEPTOR-RELATED G-PROTEIN COUPLED RECEPTOR"/>
    <property type="match status" value="1"/>
</dbReference>
<evidence type="ECO:0000256" key="4">
    <source>
        <dbReference type="ARBA" id="ARBA00022989"/>
    </source>
</evidence>
<sequence length="324" mass="36592">MSTSEPNVQSNSSRGLATPSNAIATFSIQYSTWFWITHALLAIITSLGNGLVIYILCSRRHLLRQTSPNGRFLLSLAIADFCVGVFNAPARLVCLFVTTCSDEVWSLITFFIKLFLNESVTNLCLVALDRYIAILHPFSHPFISRPVVSIAFILAAWAIPVLAEIPDLLNMLHLTNISVFEYNVIYTVLFAILPNIFMAFAYLRIILVVRKHRKQIQAQQTNLHTATTTTTDQGDQDRKQPKLNRNMDLAAVGVVVAVFLVCNLLFQYWLTCLYLIPSCNTSVEETTIVALLRYLNSAPNFFVFAIMKTDFQREVKGLFKFNKH</sequence>
<keyword evidence="3 10" id="KW-0812">Transmembrane</keyword>
<evidence type="ECO:0000259" key="11">
    <source>
        <dbReference type="PROSITE" id="PS50262"/>
    </source>
</evidence>
<gene>
    <name evidence="12" type="ORF">NEMVEDRAFT_v1g203180</name>
</gene>
<dbReference type="STRING" id="45351.A7RWH6"/>
<dbReference type="PROSITE" id="PS50262">
    <property type="entry name" value="G_PROTEIN_RECEP_F1_2"/>
    <property type="match status" value="1"/>
</dbReference>
<reference evidence="12 13" key="1">
    <citation type="journal article" date="2007" name="Science">
        <title>Sea anemone genome reveals ancestral eumetazoan gene repertoire and genomic organization.</title>
        <authorList>
            <person name="Putnam N.H."/>
            <person name="Srivastava M."/>
            <person name="Hellsten U."/>
            <person name="Dirks B."/>
            <person name="Chapman J."/>
            <person name="Salamov A."/>
            <person name="Terry A."/>
            <person name="Shapiro H."/>
            <person name="Lindquist E."/>
            <person name="Kapitonov V.V."/>
            <person name="Jurka J."/>
            <person name="Genikhovich G."/>
            <person name="Grigoriev I.V."/>
            <person name="Lucas S.M."/>
            <person name="Steele R.E."/>
            <person name="Finnerty J.R."/>
            <person name="Technau U."/>
            <person name="Martindale M.Q."/>
            <person name="Rokhsar D.S."/>
        </authorList>
    </citation>
    <scope>NUCLEOTIDE SEQUENCE [LARGE SCALE GENOMIC DNA]</scope>
    <source>
        <strain evidence="13">CH2 X CH6</strain>
    </source>
</reference>
<dbReference type="PhylomeDB" id="A7RWH6"/>
<organism evidence="12 13">
    <name type="scientific">Nematostella vectensis</name>
    <name type="common">Starlet sea anemone</name>
    <dbReference type="NCBI Taxonomy" id="45351"/>
    <lineage>
        <taxon>Eukaryota</taxon>
        <taxon>Metazoa</taxon>
        <taxon>Cnidaria</taxon>
        <taxon>Anthozoa</taxon>
        <taxon>Hexacorallia</taxon>
        <taxon>Actiniaria</taxon>
        <taxon>Edwardsiidae</taxon>
        <taxon>Nematostella</taxon>
    </lineage>
</organism>
<dbReference type="Proteomes" id="UP000001593">
    <property type="component" value="Unassembled WGS sequence"/>
</dbReference>
<name>A7RWH6_NEMVE</name>
<dbReference type="InterPro" id="IPR000276">
    <property type="entry name" value="GPCR_Rhodpsn"/>
</dbReference>
<dbReference type="GO" id="GO:0007186">
    <property type="term" value="P:G protein-coupled receptor signaling pathway"/>
    <property type="evidence" value="ECO:0000318"/>
    <property type="project" value="GO_Central"/>
</dbReference>
<dbReference type="InParanoid" id="A7RWH6"/>
<feature type="transmembrane region" description="Helical" evidence="10">
    <location>
        <begin position="249"/>
        <end position="270"/>
    </location>
</feature>
<dbReference type="CDD" id="cd00637">
    <property type="entry name" value="7tm_classA_rhodopsin-like"/>
    <property type="match status" value="1"/>
</dbReference>
<keyword evidence="2" id="KW-1003">Cell membrane</keyword>
<dbReference type="SUPFAM" id="SSF81321">
    <property type="entry name" value="Family A G protein-coupled receptor-like"/>
    <property type="match status" value="1"/>
</dbReference>
<proteinExistence type="predicted"/>
<evidence type="ECO:0000256" key="6">
    <source>
        <dbReference type="ARBA" id="ARBA00023136"/>
    </source>
</evidence>
<dbReference type="Gene3D" id="1.20.1070.10">
    <property type="entry name" value="Rhodopsin 7-helix transmembrane proteins"/>
    <property type="match status" value="1"/>
</dbReference>
<keyword evidence="5" id="KW-0297">G-protein coupled receptor</keyword>
<accession>A7RWH6</accession>
<evidence type="ECO:0000256" key="3">
    <source>
        <dbReference type="ARBA" id="ARBA00022692"/>
    </source>
</evidence>